<dbReference type="InterPro" id="IPR029062">
    <property type="entry name" value="Class_I_gatase-like"/>
</dbReference>
<evidence type="ECO:0000256" key="1">
    <source>
        <dbReference type="ARBA" id="ARBA00008542"/>
    </source>
</evidence>
<evidence type="ECO:0000313" key="4">
    <source>
        <dbReference type="Proteomes" id="UP001500655"/>
    </source>
</evidence>
<dbReference type="InterPro" id="IPR006286">
    <property type="entry name" value="C56_PfpI-like"/>
</dbReference>
<dbReference type="RefSeq" id="WP_344075900.1">
    <property type="nucleotide sequence ID" value="NZ_BAAALS010000001.1"/>
</dbReference>
<gene>
    <name evidence="3" type="ORF">GCM10009681_03210</name>
</gene>
<protein>
    <submittedName>
        <fullName evidence="3">Type 1 glutamine amidotransferase domain-containing protein</fullName>
    </submittedName>
</protein>
<keyword evidence="3" id="KW-0315">Glutamine amidotransferase</keyword>
<evidence type="ECO:0000259" key="2">
    <source>
        <dbReference type="Pfam" id="PF01965"/>
    </source>
</evidence>
<dbReference type="Proteomes" id="UP001500655">
    <property type="component" value="Unassembled WGS sequence"/>
</dbReference>
<keyword evidence="4" id="KW-1185">Reference proteome</keyword>
<sequence>MGTVAFLVSGEGIEEVELTQPWQAVSEAGHQPRLVAPEKGEVQAFRHLDRAGRYPVDVVAADAHAADYDALVLPGGVANGDALRLETEAVRLVREFFDAGKPVAVICHGGWVLIEAGEVGGRKLTSWPTLQTDFRNAGATWVDAEVVVDRAAAGGVHRAGAASTLISSRKPDDLPAFCRELVNALA</sequence>
<dbReference type="Gene3D" id="3.40.50.880">
    <property type="match status" value="1"/>
</dbReference>
<name>A0ABN2JQY6_9ACTN</name>
<dbReference type="PANTHER" id="PTHR42733:SF12">
    <property type="entry name" value="PROTEINASE"/>
    <property type="match status" value="1"/>
</dbReference>
<organism evidence="3 4">
    <name type="scientific">Luedemannella helvata</name>
    <dbReference type="NCBI Taxonomy" id="349315"/>
    <lineage>
        <taxon>Bacteria</taxon>
        <taxon>Bacillati</taxon>
        <taxon>Actinomycetota</taxon>
        <taxon>Actinomycetes</taxon>
        <taxon>Micromonosporales</taxon>
        <taxon>Micromonosporaceae</taxon>
        <taxon>Luedemannella</taxon>
    </lineage>
</organism>
<dbReference type="InterPro" id="IPR002818">
    <property type="entry name" value="DJ-1/PfpI"/>
</dbReference>
<dbReference type="PROSITE" id="PS51276">
    <property type="entry name" value="PEPTIDASE_C56_PFPI"/>
    <property type="match status" value="1"/>
</dbReference>
<dbReference type="EMBL" id="BAAALS010000001">
    <property type="protein sequence ID" value="GAA1736081.1"/>
    <property type="molecule type" value="Genomic_DNA"/>
</dbReference>
<dbReference type="CDD" id="cd03134">
    <property type="entry name" value="GATase1_PfpI_like"/>
    <property type="match status" value="1"/>
</dbReference>
<evidence type="ECO:0000313" key="3">
    <source>
        <dbReference type="EMBL" id="GAA1736081.1"/>
    </source>
</evidence>
<dbReference type="Pfam" id="PF01965">
    <property type="entry name" value="DJ-1_PfpI"/>
    <property type="match status" value="1"/>
</dbReference>
<proteinExistence type="inferred from homology"/>
<dbReference type="SUPFAM" id="SSF52317">
    <property type="entry name" value="Class I glutamine amidotransferase-like"/>
    <property type="match status" value="1"/>
</dbReference>
<feature type="domain" description="DJ-1/PfpI" evidence="2">
    <location>
        <begin position="4"/>
        <end position="183"/>
    </location>
</feature>
<accession>A0ABN2JQY6</accession>
<dbReference type="PANTHER" id="PTHR42733">
    <property type="entry name" value="DJ-1 PROTEIN"/>
    <property type="match status" value="1"/>
</dbReference>
<comment type="similarity">
    <text evidence="1">Belongs to the peptidase C56 family.</text>
</comment>
<reference evidence="3 4" key="1">
    <citation type="journal article" date="2019" name="Int. J. Syst. Evol. Microbiol.">
        <title>The Global Catalogue of Microorganisms (GCM) 10K type strain sequencing project: providing services to taxonomists for standard genome sequencing and annotation.</title>
        <authorList>
            <consortium name="The Broad Institute Genomics Platform"/>
            <consortium name="The Broad Institute Genome Sequencing Center for Infectious Disease"/>
            <person name="Wu L."/>
            <person name="Ma J."/>
        </authorList>
    </citation>
    <scope>NUCLEOTIDE SEQUENCE [LARGE SCALE GENOMIC DNA]</scope>
    <source>
        <strain evidence="3 4">JCM 13249</strain>
    </source>
</reference>
<comment type="caution">
    <text evidence="3">The sequence shown here is derived from an EMBL/GenBank/DDBJ whole genome shotgun (WGS) entry which is preliminary data.</text>
</comment>